<feature type="chain" id="PRO_5037048352" description="Knottin scorpion toxin-like domain-containing protein" evidence="1">
    <location>
        <begin position="28"/>
        <end position="90"/>
    </location>
</feature>
<keyword evidence="1" id="KW-0732">Signal</keyword>
<organism evidence="2 3">
    <name type="scientific">Sorghum bicolor</name>
    <name type="common">Sorghum</name>
    <name type="synonym">Sorghum vulgare</name>
    <dbReference type="NCBI Taxonomy" id="4558"/>
    <lineage>
        <taxon>Eukaryota</taxon>
        <taxon>Viridiplantae</taxon>
        <taxon>Streptophyta</taxon>
        <taxon>Embryophyta</taxon>
        <taxon>Tracheophyta</taxon>
        <taxon>Spermatophyta</taxon>
        <taxon>Magnoliopsida</taxon>
        <taxon>Liliopsida</taxon>
        <taxon>Poales</taxon>
        <taxon>Poaceae</taxon>
        <taxon>PACMAD clade</taxon>
        <taxon>Panicoideae</taxon>
        <taxon>Andropogonodae</taxon>
        <taxon>Andropogoneae</taxon>
        <taxon>Sorghinae</taxon>
        <taxon>Sorghum</taxon>
    </lineage>
</organism>
<evidence type="ECO:0000313" key="3">
    <source>
        <dbReference type="Proteomes" id="UP000807115"/>
    </source>
</evidence>
<evidence type="ECO:0008006" key="4">
    <source>
        <dbReference type="Google" id="ProtNLM"/>
    </source>
</evidence>
<reference evidence="2" key="2">
    <citation type="submission" date="2020-10" db="EMBL/GenBank/DDBJ databases">
        <authorList>
            <person name="Cooper E.A."/>
            <person name="Brenton Z.W."/>
            <person name="Flinn B.S."/>
            <person name="Jenkins J."/>
            <person name="Shu S."/>
            <person name="Flowers D."/>
            <person name="Luo F."/>
            <person name="Wang Y."/>
            <person name="Xia P."/>
            <person name="Barry K."/>
            <person name="Daum C."/>
            <person name="Lipzen A."/>
            <person name="Yoshinaga Y."/>
            <person name="Schmutz J."/>
            <person name="Saski C."/>
            <person name="Vermerris W."/>
            <person name="Kresovich S."/>
        </authorList>
    </citation>
    <scope>NUCLEOTIDE SEQUENCE</scope>
</reference>
<reference evidence="2" key="1">
    <citation type="journal article" date="2019" name="BMC Genomics">
        <title>A new reference genome for Sorghum bicolor reveals high levels of sequence similarity between sweet and grain genotypes: implications for the genetics of sugar metabolism.</title>
        <authorList>
            <person name="Cooper E.A."/>
            <person name="Brenton Z.W."/>
            <person name="Flinn B.S."/>
            <person name="Jenkins J."/>
            <person name="Shu S."/>
            <person name="Flowers D."/>
            <person name="Luo F."/>
            <person name="Wang Y."/>
            <person name="Xia P."/>
            <person name="Barry K."/>
            <person name="Daum C."/>
            <person name="Lipzen A."/>
            <person name="Yoshinaga Y."/>
            <person name="Schmutz J."/>
            <person name="Saski C."/>
            <person name="Vermerris W."/>
            <person name="Kresovich S."/>
        </authorList>
    </citation>
    <scope>NUCLEOTIDE SEQUENCE</scope>
</reference>
<proteinExistence type="predicted"/>
<name>A0A921UG16_SORBI</name>
<dbReference type="EMBL" id="CM027684">
    <property type="protein sequence ID" value="KAG0530667.1"/>
    <property type="molecule type" value="Genomic_DNA"/>
</dbReference>
<gene>
    <name evidence="2" type="ORF">BDA96_05G206700</name>
</gene>
<evidence type="ECO:0000256" key="1">
    <source>
        <dbReference type="SAM" id="SignalP"/>
    </source>
</evidence>
<sequence length="90" mass="9657">MACNNIAAAATCVVLVLSFILPSDVQGVSWPPCNPFVRSRLGLCGGERQHCKDRCQLEGYSGGICDSKDICYCLQTNCSSDGKLNGGQRR</sequence>
<accession>A0A921UG16</accession>
<evidence type="ECO:0000313" key="2">
    <source>
        <dbReference type="EMBL" id="KAG0530667.1"/>
    </source>
</evidence>
<dbReference type="AlphaFoldDB" id="A0A921UG16"/>
<feature type="signal peptide" evidence="1">
    <location>
        <begin position="1"/>
        <end position="27"/>
    </location>
</feature>
<protein>
    <recommendedName>
        <fullName evidence="4">Knottin scorpion toxin-like domain-containing protein</fullName>
    </recommendedName>
</protein>
<dbReference type="Proteomes" id="UP000807115">
    <property type="component" value="Chromosome 5"/>
</dbReference>
<comment type="caution">
    <text evidence="2">The sequence shown here is derived from an EMBL/GenBank/DDBJ whole genome shotgun (WGS) entry which is preliminary data.</text>
</comment>